<proteinExistence type="predicted"/>
<protein>
    <submittedName>
        <fullName evidence="2">Uncharacterized protein</fullName>
    </submittedName>
</protein>
<dbReference type="AlphaFoldDB" id="A0A068S8N8"/>
<reference evidence="2" key="1">
    <citation type="submission" date="2013-08" db="EMBL/GenBank/DDBJ databases">
        <title>Gene expansion shapes genome architecture in the human pathogen Lichtheimia corymbifera: an evolutionary genomics analysis in the ancient terrestrial Mucorales (Mucoromycotina).</title>
        <authorList>
            <person name="Schwartze V.U."/>
            <person name="Winter S."/>
            <person name="Shelest E."/>
            <person name="Marcet-Houben M."/>
            <person name="Horn F."/>
            <person name="Wehner S."/>
            <person name="Hoffmann K."/>
            <person name="Riege K."/>
            <person name="Sammeth M."/>
            <person name="Nowrousian M."/>
            <person name="Valiante V."/>
            <person name="Linde J."/>
            <person name="Jacobsen I.D."/>
            <person name="Marz M."/>
            <person name="Brakhage A.A."/>
            <person name="Gabaldon T."/>
            <person name="Bocker S."/>
            <person name="Voigt K."/>
        </authorList>
    </citation>
    <scope>NUCLEOTIDE SEQUENCE [LARGE SCALE GENOMIC DNA]</scope>
    <source>
        <strain evidence="2">FSU 9682</strain>
    </source>
</reference>
<evidence type="ECO:0000313" key="3">
    <source>
        <dbReference type="Proteomes" id="UP000027586"/>
    </source>
</evidence>
<comment type="caution">
    <text evidence="2">The sequence shown here is derived from an EMBL/GenBank/DDBJ whole genome shotgun (WGS) entry which is preliminary data.</text>
</comment>
<feature type="signal peptide" evidence="1">
    <location>
        <begin position="1"/>
        <end position="21"/>
    </location>
</feature>
<name>A0A068S8N8_9FUNG</name>
<sequence>MKRTLVTILLFVVALASAALAETPPEAISQCVNTPINGCLEHDDCVINNYDNGKQICEHITYGQGP</sequence>
<feature type="chain" id="PRO_5001653011" evidence="1">
    <location>
        <begin position="22"/>
        <end position="66"/>
    </location>
</feature>
<organism evidence="2 3">
    <name type="scientific">Lichtheimia corymbifera JMRC:FSU:9682</name>
    <dbReference type="NCBI Taxonomy" id="1263082"/>
    <lineage>
        <taxon>Eukaryota</taxon>
        <taxon>Fungi</taxon>
        <taxon>Fungi incertae sedis</taxon>
        <taxon>Mucoromycota</taxon>
        <taxon>Mucoromycotina</taxon>
        <taxon>Mucoromycetes</taxon>
        <taxon>Mucorales</taxon>
        <taxon>Lichtheimiaceae</taxon>
        <taxon>Lichtheimia</taxon>
    </lineage>
</organism>
<dbReference type="EMBL" id="CBTN010000053">
    <property type="protein sequence ID" value="CDH58182.1"/>
    <property type="molecule type" value="Genomic_DNA"/>
</dbReference>
<accession>A0A068S8N8</accession>
<evidence type="ECO:0000256" key="1">
    <source>
        <dbReference type="SAM" id="SignalP"/>
    </source>
</evidence>
<keyword evidence="3" id="KW-1185">Reference proteome</keyword>
<gene>
    <name evidence="2" type="ORF">LCOR_09055.1</name>
</gene>
<evidence type="ECO:0000313" key="2">
    <source>
        <dbReference type="EMBL" id="CDH58182.1"/>
    </source>
</evidence>
<keyword evidence="1" id="KW-0732">Signal</keyword>
<dbReference type="VEuPathDB" id="FungiDB:LCOR_09055.1"/>
<dbReference type="Proteomes" id="UP000027586">
    <property type="component" value="Unassembled WGS sequence"/>
</dbReference>